<name>L0R8W4_9BACT</name>
<dbReference type="EMBL" id="FO203522">
    <property type="protein sequence ID" value="CCO23199.1"/>
    <property type="molecule type" value="Genomic_DNA"/>
</dbReference>
<dbReference type="PATRIC" id="fig|1121451.3.peg.1181"/>
<feature type="signal peptide" evidence="1">
    <location>
        <begin position="1"/>
        <end position="21"/>
    </location>
</feature>
<keyword evidence="3" id="KW-1185">Reference proteome</keyword>
<dbReference type="Proteomes" id="UP000010808">
    <property type="component" value="Chromosome"/>
</dbReference>
<proteinExistence type="predicted"/>
<sequence>MKKLISVFTVLLVLAASSVFAAVTAEFPAFFNQTLGTTYAKENGTQLYFTGFGVNATAGVAAGQSIGKVQFYSSNRTATNKSEVFLINATGVDGGAFNGTLNYYNGTIKQQKSWDNGTGTISFNSKFGNVAGLTQVSSNSTLNGTQYYVPAGNYQMMVGIVNATINATSGKRRVGEPGFGVSLSMIYQNGTFKNIASSSDTWDYYAYGQRKGYPVVIFGQVKITALSGASKASVKYYLYNGTDKTDKTSSWIAYNATGLEKNNNGGSLALTRNGGLTLFDNSTINTDGNMVTGYVRSGSQRLFAVMVKSASNISANDVKNRAFNMVYTGSGTATKGNLGNATAGILQFNVDNSFGLQGNSRAITSGSNRMTAANQGLGGYSVAVADTNQFKLSQSNMTIYQGDGKTVAGYFIGKQSADKVFSVGIYETVDGGATHRSLAFLIPTVAVTSAIQSTGAGYQNNATVSVTNLTANSTAYSQISLRARWSGIPSNFTPLTSVKGYSATAGSKQKGDFYYSTQFEMTGVGGRVDSLRLYKVMPDSTTVRAFSYAGAPTPAVEGSWWISQSTADGYLNDQSVLDPTKDYFVNWVVKDNGSYDSNATALGIVDPVVLGSVPTSSSSSSSGCVFNPAAGFGLEWLLLMLAPMVAVVRSRFKK</sequence>
<dbReference type="RefSeq" id="WP_015335804.1">
    <property type="nucleotide sequence ID" value="NC_020055.1"/>
</dbReference>
<reference evidence="2 3" key="1">
    <citation type="submission" date="2012-10" db="EMBL/GenBank/DDBJ databases">
        <authorList>
            <person name="Genoscope - CEA"/>
        </authorList>
    </citation>
    <scope>NUCLEOTIDE SEQUENCE [LARGE SCALE GENOMIC DNA]</scope>
    <source>
        <strain evidence="3">AM13 / DSM 14728</strain>
    </source>
</reference>
<dbReference type="OrthoDB" id="5442833at2"/>
<gene>
    <name evidence="2" type="ORF">DESAM_20912</name>
</gene>
<dbReference type="AlphaFoldDB" id="L0R8W4"/>
<evidence type="ECO:0000313" key="2">
    <source>
        <dbReference type="EMBL" id="CCO23199.1"/>
    </source>
</evidence>
<dbReference type="eggNOG" id="ENOG5031CJS">
    <property type="taxonomic scope" value="Bacteria"/>
</dbReference>
<accession>L0R8W4</accession>
<dbReference type="KEGG" id="dhy:DESAM_20912"/>
<dbReference type="STRING" id="1121451.DESAM_20912"/>
<dbReference type="HOGENOM" id="CLU_419046_0_0_7"/>
<organism evidence="2 3">
    <name type="scientific">Maridesulfovibrio hydrothermalis AM13 = DSM 14728</name>
    <dbReference type="NCBI Taxonomy" id="1121451"/>
    <lineage>
        <taxon>Bacteria</taxon>
        <taxon>Pseudomonadati</taxon>
        <taxon>Thermodesulfobacteriota</taxon>
        <taxon>Desulfovibrionia</taxon>
        <taxon>Desulfovibrionales</taxon>
        <taxon>Desulfovibrionaceae</taxon>
        <taxon>Maridesulfovibrio</taxon>
    </lineage>
</organism>
<evidence type="ECO:0000313" key="3">
    <source>
        <dbReference type="Proteomes" id="UP000010808"/>
    </source>
</evidence>
<protein>
    <submittedName>
        <fullName evidence="2">Uncharacterized protein</fullName>
    </submittedName>
</protein>
<keyword evidence="1" id="KW-0732">Signal</keyword>
<evidence type="ECO:0000256" key="1">
    <source>
        <dbReference type="SAM" id="SignalP"/>
    </source>
</evidence>
<feature type="chain" id="PRO_5003947170" evidence="1">
    <location>
        <begin position="22"/>
        <end position="654"/>
    </location>
</feature>